<dbReference type="Pfam" id="PF14343">
    <property type="entry name" value="PrcB_C"/>
    <property type="match status" value="1"/>
</dbReference>
<feature type="chain" id="PRO_5045213846" description="SLH domain-containing protein" evidence="2">
    <location>
        <begin position="22"/>
        <end position="310"/>
    </location>
</feature>
<name>A0ABT9WEK2_9BACL</name>
<feature type="domain" description="SLH" evidence="3">
    <location>
        <begin position="145"/>
        <end position="208"/>
    </location>
</feature>
<protein>
    <recommendedName>
        <fullName evidence="3">SLH domain-containing protein</fullName>
    </recommendedName>
</protein>
<proteinExistence type="predicted"/>
<dbReference type="EMBL" id="JAUSTI010000008">
    <property type="protein sequence ID" value="MDQ0171646.1"/>
    <property type="molecule type" value="Genomic_DNA"/>
</dbReference>
<evidence type="ECO:0000256" key="2">
    <source>
        <dbReference type="SAM" id="SignalP"/>
    </source>
</evidence>
<keyword evidence="2" id="KW-0732">Signal</keyword>
<comment type="caution">
    <text evidence="4">The sequence shown here is derived from an EMBL/GenBank/DDBJ whole genome shotgun (WGS) entry which is preliminary data.</text>
</comment>
<evidence type="ECO:0000313" key="5">
    <source>
        <dbReference type="Proteomes" id="UP001233836"/>
    </source>
</evidence>
<dbReference type="PROSITE" id="PS51272">
    <property type="entry name" value="SLH"/>
    <property type="match status" value="2"/>
</dbReference>
<accession>A0ABT9WEK2</accession>
<dbReference type="Proteomes" id="UP001233836">
    <property type="component" value="Unassembled WGS sequence"/>
</dbReference>
<feature type="domain" description="SLH" evidence="3">
    <location>
        <begin position="22"/>
        <end position="85"/>
    </location>
</feature>
<dbReference type="Pfam" id="PF00395">
    <property type="entry name" value="SLH"/>
    <property type="match status" value="3"/>
</dbReference>
<keyword evidence="5" id="KW-1185">Reference proteome</keyword>
<dbReference type="InterPro" id="IPR001119">
    <property type="entry name" value="SLH_dom"/>
</dbReference>
<evidence type="ECO:0000259" key="3">
    <source>
        <dbReference type="PROSITE" id="PS51272"/>
    </source>
</evidence>
<reference evidence="4 5" key="1">
    <citation type="submission" date="2023-07" db="EMBL/GenBank/DDBJ databases">
        <title>Sorghum-associated microbial communities from plants grown in Nebraska, USA.</title>
        <authorList>
            <person name="Schachtman D."/>
        </authorList>
    </citation>
    <scope>NUCLEOTIDE SEQUENCE [LARGE SCALE GENOMIC DNA]</scope>
    <source>
        <strain evidence="4 5">DS1314</strain>
    </source>
</reference>
<sequence length="310" mass="33327">MKHKKGLAATLALCVSLTAGGASVLAFSDVKDEGQKTVVDTLKSKGIVNGVTADLFRPDAALSEPQGVQMIVKAFGLKNEYAAAAAQNKISPDTWYADAVQAATQNGLSIPVELNPQGEMTREQFVILLHEGINTTGNYPVTLKYNFINDENKIGKDAMSAVQNLLNMNIIELDKDGNFRPDQSLTRMEAASMIFNAIEFVESHGEDGSSEPAPTDPADPGEGQQGIVPSVTTTKVDDKTNKVKLTAEMPHPGYGLKIDDVKLEKDGRAIVHYTIVQPDPDMMYPMVITNVTAETDIPTGYTAEAQPSSK</sequence>
<feature type="region of interest" description="Disordered" evidence="1">
    <location>
        <begin position="203"/>
        <end position="229"/>
    </location>
</feature>
<feature type="signal peptide" evidence="2">
    <location>
        <begin position="1"/>
        <end position="21"/>
    </location>
</feature>
<evidence type="ECO:0000313" key="4">
    <source>
        <dbReference type="EMBL" id="MDQ0171646.1"/>
    </source>
</evidence>
<gene>
    <name evidence="4" type="ORF">J2T19_003108</name>
</gene>
<evidence type="ECO:0000256" key="1">
    <source>
        <dbReference type="SAM" id="MobiDB-lite"/>
    </source>
</evidence>
<dbReference type="RefSeq" id="WP_307217170.1">
    <property type="nucleotide sequence ID" value="NZ_JAUSTI010000008.1"/>
</dbReference>
<dbReference type="InterPro" id="IPR025748">
    <property type="entry name" value="PrcB_C_dom"/>
</dbReference>
<organism evidence="4 5">
    <name type="scientific">Paenibacillus tundrae</name>
    <dbReference type="NCBI Taxonomy" id="528187"/>
    <lineage>
        <taxon>Bacteria</taxon>
        <taxon>Bacillati</taxon>
        <taxon>Bacillota</taxon>
        <taxon>Bacilli</taxon>
        <taxon>Bacillales</taxon>
        <taxon>Paenibacillaceae</taxon>
        <taxon>Paenibacillus</taxon>
    </lineage>
</organism>